<keyword evidence="5 12" id="KW-0552">Olfaction</keyword>
<evidence type="ECO:0000256" key="2">
    <source>
        <dbReference type="ARBA" id="ARBA00022475"/>
    </source>
</evidence>
<keyword evidence="4 11" id="KW-0812">Transmembrane</keyword>
<protein>
    <recommendedName>
        <fullName evidence="12">Olfactory receptor</fullName>
    </recommendedName>
</protein>
<evidence type="ECO:0000256" key="11">
    <source>
        <dbReference type="RuleBase" id="RU000688"/>
    </source>
</evidence>
<feature type="transmembrane region" description="Helical" evidence="12">
    <location>
        <begin position="131"/>
        <end position="157"/>
    </location>
</feature>
<organism evidence="14 15">
    <name type="scientific">Engystomops pustulosus</name>
    <name type="common">Tungara frog</name>
    <name type="synonym">Physalaemus pustulosus</name>
    <dbReference type="NCBI Taxonomy" id="76066"/>
    <lineage>
        <taxon>Eukaryota</taxon>
        <taxon>Metazoa</taxon>
        <taxon>Chordata</taxon>
        <taxon>Craniata</taxon>
        <taxon>Vertebrata</taxon>
        <taxon>Euteleostomi</taxon>
        <taxon>Amphibia</taxon>
        <taxon>Batrachia</taxon>
        <taxon>Anura</taxon>
        <taxon>Neobatrachia</taxon>
        <taxon>Hyloidea</taxon>
        <taxon>Leptodactylidae</taxon>
        <taxon>Leiuperinae</taxon>
        <taxon>Engystomops</taxon>
    </lineage>
</organism>
<evidence type="ECO:0000256" key="1">
    <source>
        <dbReference type="ARBA" id="ARBA00004651"/>
    </source>
</evidence>
<feature type="transmembrane region" description="Helical" evidence="12">
    <location>
        <begin position="241"/>
        <end position="260"/>
    </location>
</feature>
<dbReference type="GO" id="GO:0005886">
    <property type="term" value="C:plasma membrane"/>
    <property type="evidence" value="ECO:0007669"/>
    <property type="project" value="UniProtKB-SubCell"/>
</dbReference>
<evidence type="ECO:0000256" key="10">
    <source>
        <dbReference type="ARBA" id="ARBA00023224"/>
    </source>
</evidence>
<accession>A0AAV7AFW2</accession>
<evidence type="ECO:0000313" key="15">
    <source>
        <dbReference type="Proteomes" id="UP000824782"/>
    </source>
</evidence>
<dbReference type="Gene3D" id="1.20.1070.10">
    <property type="entry name" value="Rhodopsin 7-helix transmembrane proteins"/>
    <property type="match status" value="1"/>
</dbReference>
<dbReference type="SMART" id="SM01381">
    <property type="entry name" value="7TM_GPCR_Srsx"/>
    <property type="match status" value="1"/>
</dbReference>
<keyword evidence="9 11" id="KW-0675">Receptor</keyword>
<dbReference type="Proteomes" id="UP000824782">
    <property type="component" value="Unassembled WGS sequence"/>
</dbReference>
<evidence type="ECO:0000256" key="6">
    <source>
        <dbReference type="ARBA" id="ARBA00022989"/>
    </source>
</evidence>
<dbReference type="GO" id="GO:0004984">
    <property type="term" value="F:olfactory receptor activity"/>
    <property type="evidence" value="ECO:0007669"/>
    <property type="project" value="InterPro"/>
</dbReference>
<keyword evidence="3 12" id="KW-0716">Sensory transduction</keyword>
<feature type="transmembrane region" description="Helical" evidence="12">
    <location>
        <begin position="199"/>
        <end position="220"/>
    </location>
</feature>
<evidence type="ECO:0000256" key="9">
    <source>
        <dbReference type="ARBA" id="ARBA00023170"/>
    </source>
</evidence>
<keyword evidence="10 11" id="KW-0807">Transducer</keyword>
<dbReference type="FunFam" id="1.20.1070.10:FF:000001">
    <property type="entry name" value="Olfactory receptor"/>
    <property type="match status" value="1"/>
</dbReference>
<sequence length="361" mass="40837">MEGFNNTLLTEFILMGITDQPSLQNFLFTFVLFFYLLDLCGNLTIVSLVVRDPSLQSPMYFLLANLSFVDMLFSSVAVPKMMVGFFVENTITVKGCITQMYFFHALGCIEGVLLAVMGYDRYVAICHPLRYISIMSSSTCIQLVFASWFIGLTYSLINAIMTSQLPFCNNRRIKHFFCDVKPVMKLACRDTHDNEVTVLMVSGFICIINFSLTMLSYVYIITHVLKMTSSKGSSKIFSTCSSHLTIVILFYGTAICTYLGPSSETSLEKDKIAAILFTVITPTLNPIIYTLRNKEVRNSITKLTQRRLGFGCHQMSRTISISEFSRLPIFGLFLRIFAITSLNCFKNTLKTMYNLLLCAYP</sequence>
<keyword evidence="2 12" id="KW-1003">Cell membrane</keyword>
<proteinExistence type="inferred from homology"/>
<dbReference type="InterPro" id="IPR000276">
    <property type="entry name" value="GPCR_Rhodpsn"/>
</dbReference>
<dbReference type="PRINTS" id="PR00245">
    <property type="entry name" value="OLFACTORYR"/>
</dbReference>
<keyword evidence="8 12" id="KW-0472">Membrane</keyword>
<dbReference type="InterPro" id="IPR017452">
    <property type="entry name" value="GPCR_Rhodpsn_7TM"/>
</dbReference>
<dbReference type="InterPro" id="IPR000725">
    <property type="entry name" value="Olfact_rcpt"/>
</dbReference>
<evidence type="ECO:0000259" key="13">
    <source>
        <dbReference type="PROSITE" id="PS50262"/>
    </source>
</evidence>
<dbReference type="Pfam" id="PF13853">
    <property type="entry name" value="7tm_4"/>
    <property type="match status" value="1"/>
</dbReference>
<name>A0AAV7AFW2_ENGPU</name>
<dbReference type="PANTHER" id="PTHR26452">
    <property type="entry name" value="OLFACTORY RECEPTOR"/>
    <property type="match status" value="1"/>
</dbReference>
<evidence type="ECO:0000256" key="8">
    <source>
        <dbReference type="ARBA" id="ARBA00023136"/>
    </source>
</evidence>
<evidence type="ECO:0000256" key="7">
    <source>
        <dbReference type="ARBA" id="ARBA00023040"/>
    </source>
</evidence>
<feature type="transmembrane region" description="Helical" evidence="12">
    <location>
        <begin position="26"/>
        <end position="50"/>
    </location>
</feature>
<comment type="similarity">
    <text evidence="11">Belongs to the G-protein coupled receptor 1 family.</text>
</comment>
<dbReference type="GO" id="GO:0004930">
    <property type="term" value="F:G protein-coupled receptor activity"/>
    <property type="evidence" value="ECO:0007669"/>
    <property type="project" value="UniProtKB-KW"/>
</dbReference>
<evidence type="ECO:0000256" key="3">
    <source>
        <dbReference type="ARBA" id="ARBA00022606"/>
    </source>
</evidence>
<gene>
    <name evidence="14" type="ORF">GDO81_014892</name>
</gene>
<feature type="transmembrane region" description="Helical" evidence="12">
    <location>
        <begin position="99"/>
        <end position="119"/>
    </location>
</feature>
<keyword evidence="7 11" id="KW-0297">G-protein coupled receptor</keyword>
<feature type="transmembrane region" description="Helical" evidence="12">
    <location>
        <begin position="62"/>
        <end position="87"/>
    </location>
</feature>
<dbReference type="CDD" id="cd13954">
    <property type="entry name" value="7tmA_OR"/>
    <property type="match status" value="1"/>
</dbReference>
<dbReference type="SUPFAM" id="SSF81321">
    <property type="entry name" value="Family A G protein-coupled receptor-like"/>
    <property type="match status" value="1"/>
</dbReference>
<comment type="caution">
    <text evidence="14">The sequence shown here is derived from an EMBL/GenBank/DDBJ whole genome shotgun (WGS) entry which is preliminary data.</text>
</comment>
<comment type="subcellular location">
    <subcellularLocation>
        <location evidence="1 12">Cell membrane</location>
        <topology evidence="1 12">Multi-pass membrane protein</topology>
    </subcellularLocation>
</comment>
<dbReference type="PROSITE" id="PS50262">
    <property type="entry name" value="G_PROTEIN_RECEP_F1_2"/>
    <property type="match status" value="1"/>
</dbReference>
<dbReference type="AlphaFoldDB" id="A0AAV7AFW2"/>
<keyword evidence="15" id="KW-1185">Reference proteome</keyword>
<evidence type="ECO:0000256" key="5">
    <source>
        <dbReference type="ARBA" id="ARBA00022725"/>
    </source>
</evidence>
<dbReference type="PRINTS" id="PR00237">
    <property type="entry name" value="GPCRRHODOPSN"/>
</dbReference>
<reference evidence="14" key="1">
    <citation type="thesis" date="2020" institute="ProQuest LLC" country="789 East Eisenhower Parkway, Ann Arbor, MI, USA">
        <title>Comparative Genomics and Chromosome Evolution.</title>
        <authorList>
            <person name="Mudd A.B."/>
        </authorList>
    </citation>
    <scope>NUCLEOTIDE SEQUENCE</scope>
    <source>
        <strain evidence="14">237g6f4</strain>
        <tissue evidence="14">Blood</tissue>
    </source>
</reference>
<dbReference type="InterPro" id="IPR050516">
    <property type="entry name" value="Olfactory_GPCR"/>
</dbReference>
<dbReference type="EMBL" id="WNYA01000007">
    <property type="protein sequence ID" value="KAG8560292.1"/>
    <property type="molecule type" value="Genomic_DNA"/>
</dbReference>
<evidence type="ECO:0000256" key="12">
    <source>
        <dbReference type="RuleBase" id="RU363047"/>
    </source>
</evidence>
<keyword evidence="6 12" id="KW-1133">Transmembrane helix</keyword>
<feature type="domain" description="G-protein coupled receptors family 1 profile" evidence="13">
    <location>
        <begin position="41"/>
        <end position="289"/>
    </location>
</feature>
<feature type="transmembrane region" description="Helical" evidence="12">
    <location>
        <begin position="272"/>
        <end position="291"/>
    </location>
</feature>
<evidence type="ECO:0000256" key="4">
    <source>
        <dbReference type="ARBA" id="ARBA00022692"/>
    </source>
</evidence>
<dbReference type="PROSITE" id="PS00237">
    <property type="entry name" value="G_PROTEIN_RECEP_F1_1"/>
    <property type="match status" value="1"/>
</dbReference>
<evidence type="ECO:0000313" key="14">
    <source>
        <dbReference type="EMBL" id="KAG8560292.1"/>
    </source>
</evidence>